<proteinExistence type="predicted"/>
<evidence type="ECO:0000256" key="8">
    <source>
        <dbReference type="ARBA" id="ARBA00022989"/>
    </source>
</evidence>
<evidence type="ECO:0000256" key="4">
    <source>
        <dbReference type="ARBA" id="ARBA00022511"/>
    </source>
</evidence>
<evidence type="ECO:0000256" key="12">
    <source>
        <dbReference type="ARBA" id="ARBA00023180"/>
    </source>
</evidence>
<keyword evidence="9" id="KW-0472">Membrane</keyword>
<dbReference type="PANTHER" id="PTHR10424">
    <property type="entry name" value="VIRAL ENVELOPE PROTEIN"/>
    <property type="match status" value="1"/>
</dbReference>
<dbReference type="Proteomes" id="UP000472267">
    <property type="component" value="Chromosome 18"/>
</dbReference>
<evidence type="ECO:0000256" key="11">
    <source>
        <dbReference type="ARBA" id="ARBA00023157"/>
    </source>
</evidence>
<evidence type="ECO:0000256" key="7">
    <source>
        <dbReference type="ARBA" id="ARBA00022870"/>
    </source>
</evidence>
<dbReference type="Ensembl" id="ENSSFAT00005010313.1">
    <property type="protein sequence ID" value="ENSSFAP00005009861.1"/>
    <property type="gene ID" value="ENSSFAG00005005611.1"/>
</dbReference>
<dbReference type="PANTHER" id="PTHR10424:SF81">
    <property type="entry name" value="ERVV2 PROTEIN"/>
    <property type="match status" value="1"/>
</dbReference>
<reference evidence="14" key="2">
    <citation type="submission" date="2025-08" db="UniProtKB">
        <authorList>
            <consortium name="Ensembl"/>
        </authorList>
    </citation>
    <scope>IDENTIFICATION</scope>
</reference>
<comment type="subcellular location">
    <subcellularLocation>
        <location evidence="1">Host cell membrane</location>
        <topology evidence="1">Single-pass type I membrane protein</topology>
    </subcellularLocation>
    <subcellularLocation>
        <location evidence="2">Host endomembrane system</location>
        <topology evidence="2">Peripheral membrane protein</topology>
    </subcellularLocation>
    <subcellularLocation>
        <location evidence="3">Virion membrane</location>
        <topology evidence="3">Single-pass type I membrane protein</topology>
    </subcellularLocation>
</comment>
<keyword evidence="7" id="KW-1043">Host membrane</keyword>
<keyword evidence="12" id="KW-0325">Glycoprotein</keyword>
<name>A0A672FSJ2_SALFA</name>
<evidence type="ECO:0000256" key="3">
    <source>
        <dbReference type="ARBA" id="ARBA00004563"/>
    </source>
</evidence>
<dbReference type="SUPFAM" id="SSF58069">
    <property type="entry name" value="Virus ectodomain"/>
    <property type="match status" value="1"/>
</dbReference>
<reference evidence="14" key="3">
    <citation type="submission" date="2025-09" db="UniProtKB">
        <authorList>
            <consortium name="Ensembl"/>
        </authorList>
    </citation>
    <scope>IDENTIFICATION</scope>
</reference>
<sequence length="471" mass="52612">MWEGQGLTGAINGDHRLTGDGTRLLTLTKRQIAYMRISSWLLDKNPETRFHTNLWYRYAVWMAKSENKSNCYVCTKMPTSAGHSGGKVMGVRNDSDLWPDILVSRTNECAPCQKTNAGYNRSMERVPAWNGRNVTKYMPLNWTSNNVVMSGVPIPHDADLTCYSTKVSLSRSRTTMGFIPLRFCNRVLSPCFKLANGSYNTSQAGYNTTCISLCQGPDFLGTLAQSDFYWLCGHTVFVNLPVNWEGRCAPVTLSENSYVVTGVPRPPSTSSRRKRTLKIPPHDSVWGTDVPDQFKIWSGGQKVTLSLFPWLGVGKVMLRMETMDYRMSLFVNSTVSAVSGLTEEVNALRLMELQDRMVLDLITAPQGGVCAIVGDSCCTCIPDNTGDEGMVTQAVQNLTALATAWSTDFRHNDPAWDLFSWFTSGAWWQILMKCLMPVVATLEGSEIQTHTDRHRFLPAGRYLRVDQGLTD</sequence>
<evidence type="ECO:0000256" key="1">
    <source>
        <dbReference type="ARBA" id="ARBA00004402"/>
    </source>
</evidence>
<keyword evidence="8" id="KW-1133">Transmembrane helix</keyword>
<dbReference type="OMA" id="SRTNECA"/>
<evidence type="ECO:0000256" key="9">
    <source>
        <dbReference type="ARBA" id="ARBA00023136"/>
    </source>
</evidence>
<evidence type="ECO:0000256" key="5">
    <source>
        <dbReference type="ARBA" id="ARBA00022581"/>
    </source>
</evidence>
<keyword evidence="6" id="KW-0812">Transmembrane</keyword>
<keyword evidence="11" id="KW-1015">Disulfide bond</keyword>
<dbReference type="Gene3D" id="1.10.287.210">
    <property type="match status" value="1"/>
</dbReference>
<reference evidence="14" key="1">
    <citation type="submission" date="2019-06" db="EMBL/GenBank/DDBJ databases">
        <authorList>
            <consortium name="Wellcome Sanger Institute Data Sharing"/>
        </authorList>
    </citation>
    <scope>NUCLEOTIDE SEQUENCE [LARGE SCALE GENOMIC DNA]</scope>
</reference>
<keyword evidence="10" id="KW-0564">Palmitate</keyword>
<evidence type="ECO:0000313" key="15">
    <source>
        <dbReference type="Proteomes" id="UP000472267"/>
    </source>
</evidence>
<protein>
    <submittedName>
        <fullName evidence="14">Uncharacterized protein</fullName>
    </submittedName>
</protein>
<keyword evidence="13" id="KW-0449">Lipoprotein</keyword>
<evidence type="ECO:0000256" key="13">
    <source>
        <dbReference type="ARBA" id="ARBA00023288"/>
    </source>
</evidence>
<evidence type="ECO:0000256" key="10">
    <source>
        <dbReference type="ARBA" id="ARBA00023139"/>
    </source>
</evidence>
<evidence type="ECO:0000256" key="2">
    <source>
        <dbReference type="ARBA" id="ARBA00004531"/>
    </source>
</evidence>
<dbReference type="InParanoid" id="A0A672FSJ2"/>
<dbReference type="AlphaFoldDB" id="A0A672FSJ2"/>
<keyword evidence="15" id="KW-1185">Reference proteome</keyword>
<evidence type="ECO:0000256" key="6">
    <source>
        <dbReference type="ARBA" id="ARBA00022692"/>
    </source>
</evidence>
<accession>A0A672FSJ2</accession>
<keyword evidence="4" id="KW-1032">Host cell membrane</keyword>
<organism evidence="14 15">
    <name type="scientific">Salarias fasciatus</name>
    <name type="common">Jewelled blenny</name>
    <name type="synonym">Blennius fasciatus</name>
    <dbReference type="NCBI Taxonomy" id="181472"/>
    <lineage>
        <taxon>Eukaryota</taxon>
        <taxon>Metazoa</taxon>
        <taxon>Chordata</taxon>
        <taxon>Craniata</taxon>
        <taxon>Vertebrata</taxon>
        <taxon>Euteleostomi</taxon>
        <taxon>Actinopterygii</taxon>
        <taxon>Neopterygii</taxon>
        <taxon>Teleostei</taxon>
        <taxon>Neoteleostei</taxon>
        <taxon>Acanthomorphata</taxon>
        <taxon>Ovalentaria</taxon>
        <taxon>Blenniimorphae</taxon>
        <taxon>Blenniiformes</taxon>
        <taxon>Blennioidei</taxon>
        <taxon>Blenniidae</taxon>
        <taxon>Salariinae</taxon>
        <taxon>Salarias</taxon>
    </lineage>
</organism>
<evidence type="ECO:0000313" key="14">
    <source>
        <dbReference type="Ensembl" id="ENSSFAP00005009861.1"/>
    </source>
</evidence>
<keyword evidence="5" id="KW-0945">Host-virus interaction</keyword>
<dbReference type="InterPro" id="IPR018154">
    <property type="entry name" value="TLV/ENV_coat_polyprotein"/>
</dbReference>